<evidence type="ECO:0000256" key="9">
    <source>
        <dbReference type="ARBA" id="ARBA00025287"/>
    </source>
</evidence>
<dbReference type="GO" id="GO:0000159">
    <property type="term" value="C:protein phosphatase type 2A complex"/>
    <property type="evidence" value="ECO:0007669"/>
    <property type="project" value="TreeGrafter"/>
</dbReference>
<comment type="subcellular location">
    <subcellularLocation>
        <location evidence="3 10">Cytoplasm</location>
    </subcellularLocation>
    <subcellularLocation>
        <location evidence="2">Nucleus</location>
    </subcellularLocation>
</comment>
<dbReference type="PANTHER" id="PTHR10012:SF3">
    <property type="entry name" value="SERINE_THREONINE-PROTEIN PHOSPHATASE 2A ACTIVATOR 1"/>
    <property type="match status" value="1"/>
</dbReference>
<feature type="compositionally biased region" description="Polar residues" evidence="11">
    <location>
        <begin position="453"/>
        <end position="462"/>
    </location>
</feature>
<sequence>MANTPATTTVPRLNKLDASKPHTFITPAKKINEGQDVSAFLTCKAYRDIMTFVLQLNASMFPRYITDNGPVPSSTQTWELGSPEVVFSNPVIQLRQLLSALNGIIDKVPPDKGPRRFGNVSFRKWFQTVEDRISELLSDHLPSEVLSFSTATEVSAKNELEAYLLGSFGSPQRLDYGTGHELSFLAFIGSIWKLGGFDTTAPGNEERAIVLGVIEPYLDLVRRLIKSYTLEPAGSHGVWGLDDHSFMPYIFGSAQFAPAISSVANIPGEGSLAGSPDPADVTKATVVERERKRNMYFGAIGFIYDVKKGPFWEHSPILYDISGVRAGWAKINMGMIKMYSGEVLSKFPVVQHFPFGSLFSWDQDPTAVTPATSVHTVNQPSTNGTGSALASQPSTRRAPQDGMSIPWPGQSPDLPPSAIQTAAPWAGKPTTSSSTLAVTGRQIPPKAPWAGSDTRSSAQSMPPIQAPWATGASTPNPGSMLPPTRAPWPKPGSGTGGLNGGTVR</sequence>
<dbReference type="Pfam" id="PF03095">
    <property type="entry name" value="PTPA"/>
    <property type="match status" value="1"/>
</dbReference>
<evidence type="ECO:0000256" key="1">
    <source>
        <dbReference type="ARBA" id="ARBA00000971"/>
    </source>
</evidence>
<dbReference type="GO" id="GO:0003755">
    <property type="term" value="F:peptidyl-prolyl cis-trans isomerase activity"/>
    <property type="evidence" value="ECO:0007669"/>
    <property type="project" value="UniProtKB-KW"/>
</dbReference>
<evidence type="ECO:0000256" key="11">
    <source>
        <dbReference type="SAM" id="MobiDB-lite"/>
    </source>
</evidence>
<comment type="catalytic activity">
    <reaction evidence="1 10">
        <text>[protein]-peptidylproline (omega=180) = [protein]-peptidylproline (omega=0)</text>
        <dbReference type="Rhea" id="RHEA:16237"/>
        <dbReference type="Rhea" id="RHEA-COMP:10747"/>
        <dbReference type="Rhea" id="RHEA-COMP:10748"/>
        <dbReference type="ChEBI" id="CHEBI:83833"/>
        <dbReference type="ChEBI" id="CHEBI:83834"/>
        <dbReference type="EC" id="5.2.1.8"/>
    </reaction>
</comment>
<evidence type="ECO:0000256" key="2">
    <source>
        <dbReference type="ARBA" id="ARBA00004123"/>
    </source>
</evidence>
<feature type="region of interest" description="Disordered" evidence="11">
    <location>
        <begin position="370"/>
        <end position="504"/>
    </location>
</feature>
<dbReference type="SUPFAM" id="SSF140984">
    <property type="entry name" value="PTPA-like"/>
    <property type="match status" value="1"/>
</dbReference>
<dbReference type="CDD" id="cd04087">
    <property type="entry name" value="PTPA"/>
    <property type="match status" value="1"/>
</dbReference>
<proteinExistence type="inferred from homology"/>
<evidence type="ECO:0000256" key="8">
    <source>
        <dbReference type="ARBA" id="ARBA00023242"/>
    </source>
</evidence>
<feature type="compositionally biased region" description="Polar residues" evidence="11">
    <location>
        <begin position="370"/>
        <end position="397"/>
    </location>
</feature>
<evidence type="ECO:0000313" key="13">
    <source>
        <dbReference type="Proteomes" id="UP000192927"/>
    </source>
</evidence>
<dbReference type="GO" id="GO:0007052">
    <property type="term" value="P:mitotic spindle organization"/>
    <property type="evidence" value="ECO:0007669"/>
    <property type="project" value="TreeGrafter"/>
</dbReference>
<evidence type="ECO:0000313" key="12">
    <source>
        <dbReference type="EMBL" id="SLM39799.1"/>
    </source>
</evidence>
<evidence type="ECO:0000256" key="7">
    <source>
        <dbReference type="ARBA" id="ARBA00023235"/>
    </source>
</evidence>
<evidence type="ECO:0000256" key="10">
    <source>
        <dbReference type="RuleBase" id="RU361210"/>
    </source>
</evidence>
<dbReference type="AlphaFoldDB" id="A0A1W5DA98"/>
<protein>
    <recommendedName>
        <fullName evidence="10">Serine/threonine-protein phosphatase 2A activator</fullName>
        <ecNumber evidence="10">5.2.1.8</ecNumber>
    </recommendedName>
    <alternativeName>
        <fullName evidence="10">Phosphotyrosyl phosphatase activator</fullName>
    </alternativeName>
</protein>
<dbReference type="PANTHER" id="PTHR10012">
    <property type="entry name" value="SERINE/THREONINE-PROTEIN PHOSPHATASE 2A REGULATORY SUBUNIT B"/>
    <property type="match status" value="1"/>
</dbReference>
<comment type="function">
    <text evidence="9">PPIases accelerate the folding of proteins. It catalyzes the cis-trans isomerization of proline imidic peptide bonds in oligopeptides. Acts as a regulatory subunit for PP2A-like phosphatases modulating their activity or substrate specificity, probably by inducing a conformational change in the catalytic subunit, a direct target of the PPIase. Can reactivate inactive phosphatase PP2A-phosphatase methylesterase complexes (PP2Ai) in presence of ATP and Mg(2+) by dissociating the inactive form from the complex.</text>
</comment>
<keyword evidence="6 10" id="KW-0697">Rotamase</keyword>
<dbReference type="GO" id="GO:0005634">
    <property type="term" value="C:nucleus"/>
    <property type="evidence" value="ECO:0007669"/>
    <property type="project" value="UniProtKB-SubCell"/>
</dbReference>
<dbReference type="InterPro" id="IPR004327">
    <property type="entry name" value="Phstyr_phstse_ac"/>
</dbReference>
<dbReference type="Proteomes" id="UP000192927">
    <property type="component" value="Unassembled WGS sequence"/>
</dbReference>
<evidence type="ECO:0000256" key="3">
    <source>
        <dbReference type="ARBA" id="ARBA00004496"/>
    </source>
</evidence>
<organism evidence="12 13">
    <name type="scientific">Lasallia pustulata</name>
    <dbReference type="NCBI Taxonomy" id="136370"/>
    <lineage>
        <taxon>Eukaryota</taxon>
        <taxon>Fungi</taxon>
        <taxon>Dikarya</taxon>
        <taxon>Ascomycota</taxon>
        <taxon>Pezizomycotina</taxon>
        <taxon>Lecanoromycetes</taxon>
        <taxon>OSLEUM clade</taxon>
        <taxon>Umbilicariomycetidae</taxon>
        <taxon>Umbilicariales</taxon>
        <taxon>Umbilicariaceae</taxon>
        <taxon>Lasallia</taxon>
    </lineage>
</organism>
<evidence type="ECO:0000256" key="6">
    <source>
        <dbReference type="ARBA" id="ARBA00023110"/>
    </source>
</evidence>
<name>A0A1W5DA98_9LECA</name>
<evidence type="ECO:0000256" key="5">
    <source>
        <dbReference type="ARBA" id="ARBA00022490"/>
    </source>
</evidence>
<keyword evidence="7 10" id="KW-0413">Isomerase</keyword>
<comment type="similarity">
    <text evidence="4 10">Belongs to the PTPA-type PPIase family.</text>
</comment>
<keyword evidence="8" id="KW-0539">Nucleus</keyword>
<dbReference type="FunFam" id="1.20.120.1150:FF:000003">
    <property type="entry name" value="Serine/threonine-protein phosphatase 2A activator"/>
    <property type="match status" value="1"/>
</dbReference>
<dbReference type="InterPro" id="IPR037218">
    <property type="entry name" value="PTPA_sf"/>
</dbReference>
<dbReference type="GO" id="GO:0008160">
    <property type="term" value="F:protein tyrosine phosphatase activator activity"/>
    <property type="evidence" value="ECO:0007669"/>
    <property type="project" value="TreeGrafter"/>
</dbReference>
<keyword evidence="5 10" id="KW-0963">Cytoplasm</keyword>
<keyword evidence="13" id="KW-1185">Reference proteome</keyword>
<reference evidence="13" key="1">
    <citation type="submission" date="2017-03" db="EMBL/GenBank/DDBJ databases">
        <authorList>
            <person name="Sharma R."/>
            <person name="Thines M."/>
        </authorList>
    </citation>
    <scope>NUCLEOTIDE SEQUENCE [LARGE SCALE GENOMIC DNA]</scope>
</reference>
<evidence type="ECO:0000256" key="4">
    <source>
        <dbReference type="ARBA" id="ARBA00011019"/>
    </source>
</evidence>
<dbReference type="Gene3D" id="1.20.120.1150">
    <property type="match status" value="1"/>
</dbReference>
<dbReference type="EMBL" id="FWEW01003556">
    <property type="protein sequence ID" value="SLM39799.1"/>
    <property type="molecule type" value="Genomic_DNA"/>
</dbReference>
<dbReference type="EC" id="5.2.1.8" evidence="10"/>
<accession>A0A1W5DA98</accession>
<dbReference type="GO" id="GO:0005737">
    <property type="term" value="C:cytoplasm"/>
    <property type="evidence" value="ECO:0007669"/>
    <property type="project" value="UniProtKB-SubCell"/>
</dbReference>
<dbReference type="InterPro" id="IPR043170">
    <property type="entry name" value="PTPA_C_lid"/>
</dbReference>
<feature type="compositionally biased region" description="Gly residues" evidence="11">
    <location>
        <begin position="493"/>
        <end position="504"/>
    </location>
</feature>